<evidence type="ECO:0000256" key="4">
    <source>
        <dbReference type="ARBA" id="ARBA00023315"/>
    </source>
</evidence>
<keyword evidence="4 6" id="KW-0012">Acyltransferase</keyword>
<comment type="similarity">
    <text evidence="6">Belongs to the fabD family.</text>
</comment>
<evidence type="ECO:0000256" key="5">
    <source>
        <dbReference type="ARBA" id="ARBA00048462"/>
    </source>
</evidence>
<evidence type="ECO:0000259" key="8">
    <source>
        <dbReference type="SMART" id="SM00827"/>
    </source>
</evidence>
<evidence type="ECO:0000313" key="9">
    <source>
        <dbReference type="EMBL" id="TXS89061.1"/>
    </source>
</evidence>
<dbReference type="InterPro" id="IPR016035">
    <property type="entry name" value="Acyl_Trfase/lysoPLipase"/>
</dbReference>
<dbReference type="SUPFAM" id="SSF55048">
    <property type="entry name" value="Probable ACP-binding domain of malonyl-CoA ACP transacylase"/>
    <property type="match status" value="1"/>
</dbReference>
<dbReference type="InterPro" id="IPR050858">
    <property type="entry name" value="Mal-CoA-ACP_Trans/PKS_FabD"/>
</dbReference>
<organism evidence="9 10">
    <name type="scientific">Parahaliea maris</name>
    <dbReference type="NCBI Taxonomy" id="2716870"/>
    <lineage>
        <taxon>Bacteria</taxon>
        <taxon>Pseudomonadati</taxon>
        <taxon>Pseudomonadota</taxon>
        <taxon>Gammaproteobacteria</taxon>
        <taxon>Cellvibrionales</taxon>
        <taxon>Halieaceae</taxon>
        <taxon>Parahaliea</taxon>
    </lineage>
</organism>
<name>A0A5C8ZNX1_9GAMM</name>
<dbReference type="InterPro" id="IPR024925">
    <property type="entry name" value="Malonyl_CoA-ACP_transAc"/>
</dbReference>
<evidence type="ECO:0000256" key="7">
    <source>
        <dbReference type="PIRSR" id="PIRSR000446-1"/>
    </source>
</evidence>
<dbReference type="Gene3D" id="3.40.366.10">
    <property type="entry name" value="Malonyl-Coenzyme A Acyl Carrier Protein, domain 2"/>
    <property type="match status" value="1"/>
</dbReference>
<evidence type="ECO:0000256" key="2">
    <source>
        <dbReference type="ARBA" id="ARBA00018953"/>
    </source>
</evidence>
<dbReference type="Pfam" id="PF00698">
    <property type="entry name" value="Acyl_transf_1"/>
    <property type="match status" value="1"/>
</dbReference>
<proteinExistence type="inferred from homology"/>
<dbReference type="FunFam" id="3.30.70.250:FF:000001">
    <property type="entry name" value="Malonyl CoA-acyl carrier protein transacylase"/>
    <property type="match status" value="1"/>
</dbReference>
<keyword evidence="10" id="KW-1185">Reference proteome</keyword>
<dbReference type="GO" id="GO:0005829">
    <property type="term" value="C:cytosol"/>
    <property type="evidence" value="ECO:0007669"/>
    <property type="project" value="TreeGrafter"/>
</dbReference>
<sequence length="318" mass="33140">MALANTAFVFPGQGSQKVGMLAAAHAEYAAVRDTFTEASEALGYDMWDLIQNGEQEALNLTATTQPVLLTSSVALWRAWLEQGGEGPAVMAGHSLGEFSALVCAGALGFADAVRLVRQRGEFMQTAVPVGEGAMAAIIGLDDQAIVDICADIAGRGEGEVAAVNFNSPGQVVIAGHTGSVDVAIAALKEAGAKRAMPLPVSAPFHTVLMKPAGERLAEAMAQISIQAPSVPVIHNVHCQAENDPERIRELLVQQIYSPVQWTGCVQAMVERGVGEVVECGPGKVLSGLNRRIDKSLNSHSLEEPEALQATLAALAGAA</sequence>
<dbReference type="SMART" id="SM00827">
    <property type="entry name" value="PKS_AT"/>
    <property type="match status" value="1"/>
</dbReference>
<accession>A0A5C8ZNX1</accession>
<protein>
    <recommendedName>
        <fullName evidence="2 6">Malonyl CoA-acyl carrier protein transacylase</fullName>
        <ecNumber evidence="1 6">2.3.1.39</ecNumber>
    </recommendedName>
</protein>
<dbReference type="PANTHER" id="PTHR42681">
    <property type="entry name" value="MALONYL-COA-ACYL CARRIER PROTEIN TRANSACYLASE, MITOCHONDRIAL"/>
    <property type="match status" value="1"/>
</dbReference>
<dbReference type="InterPro" id="IPR014043">
    <property type="entry name" value="Acyl_transferase_dom"/>
</dbReference>
<dbReference type="Gene3D" id="3.30.70.250">
    <property type="entry name" value="Malonyl-CoA ACP transacylase, ACP-binding"/>
    <property type="match status" value="1"/>
</dbReference>
<keyword evidence="3 6" id="KW-0808">Transferase</keyword>
<dbReference type="GO" id="GO:0004314">
    <property type="term" value="F:[acyl-carrier-protein] S-malonyltransferase activity"/>
    <property type="evidence" value="ECO:0007669"/>
    <property type="project" value="UniProtKB-EC"/>
</dbReference>
<dbReference type="RefSeq" id="WP_148070359.1">
    <property type="nucleotide sequence ID" value="NZ_VRZA01000012.1"/>
</dbReference>
<dbReference type="AlphaFoldDB" id="A0A5C8ZNX1"/>
<dbReference type="EMBL" id="VRZA01000012">
    <property type="protein sequence ID" value="TXS89061.1"/>
    <property type="molecule type" value="Genomic_DNA"/>
</dbReference>
<feature type="domain" description="Malonyl-CoA:ACP transacylase (MAT)" evidence="8">
    <location>
        <begin position="9"/>
        <end position="318"/>
    </location>
</feature>
<dbReference type="SUPFAM" id="SSF52151">
    <property type="entry name" value="FabD/lysophospholipase-like"/>
    <property type="match status" value="1"/>
</dbReference>
<evidence type="ECO:0000256" key="6">
    <source>
        <dbReference type="PIRNR" id="PIRNR000446"/>
    </source>
</evidence>
<feature type="active site" evidence="7">
    <location>
        <position position="205"/>
    </location>
</feature>
<dbReference type="PANTHER" id="PTHR42681:SF1">
    <property type="entry name" value="MALONYL-COA-ACYL CARRIER PROTEIN TRANSACYLASE, MITOCHONDRIAL"/>
    <property type="match status" value="1"/>
</dbReference>
<evidence type="ECO:0000256" key="3">
    <source>
        <dbReference type="ARBA" id="ARBA00022679"/>
    </source>
</evidence>
<dbReference type="InterPro" id="IPR001227">
    <property type="entry name" value="Ac_transferase_dom_sf"/>
</dbReference>
<reference evidence="9 10" key="1">
    <citation type="submission" date="2019-08" db="EMBL/GenBank/DDBJ databases">
        <title>Parahaliea maris sp. nov., isolated from the surface seawater.</title>
        <authorList>
            <person name="Liu Y."/>
        </authorList>
    </citation>
    <scope>NUCLEOTIDE SEQUENCE [LARGE SCALE GENOMIC DNA]</scope>
    <source>
        <strain evidence="9 10">HSLHS9</strain>
    </source>
</reference>
<gene>
    <name evidence="9" type="primary">fabD</name>
    <name evidence="9" type="ORF">FV139_20490</name>
</gene>
<dbReference type="EC" id="2.3.1.39" evidence="1 6"/>
<dbReference type="GO" id="GO:0006633">
    <property type="term" value="P:fatty acid biosynthetic process"/>
    <property type="evidence" value="ECO:0007669"/>
    <property type="project" value="TreeGrafter"/>
</dbReference>
<comment type="caution">
    <text evidence="9">The sequence shown here is derived from an EMBL/GenBank/DDBJ whole genome shotgun (WGS) entry which is preliminary data.</text>
</comment>
<evidence type="ECO:0000256" key="1">
    <source>
        <dbReference type="ARBA" id="ARBA00013258"/>
    </source>
</evidence>
<dbReference type="NCBIfam" id="TIGR00128">
    <property type="entry name" value="fabD"/>
    <property type="match status" value="1"/>
</dbReference>
<feature type="active site" evidence="7">
    <location>
        <position position="94"/>
    </location>
</feature>
<dbReference type="Proteomes" id="UP000321039">
    <property type="component" value="Unassembled WGS sequence"/>
</dbReference>
<evidence type="ECO:0000313" key="10">
    <source>
        <dbReference type="Proteomes" id="UP000321039"/>
    </source>
</evidence>
<dbReference type="InterPro" id="IPR016036">
    <property type="entry name" value="Malonyl_transacylase_ACP-bd"/>
</dbReference>
<dbReference type="InterPro" id="IPR004410">
    <property type="entry name" value="Malonyl_CoA-ACP_transAc_FabD"/>
</dbReference>
<dbReference type="PIRSF" id="PIRSF000446">
    <property type="entry name" value="Mct"/>
    <property type="match status" value="1"/>
</dbReference>
<comment type="catalytic activity">
    <reaction evidence="5 6">
        <text>holo-[ACP] + malonyl-CoA = malonyl-[ACP] + CoA</text>
        <dbReference type="Rhea" id="RHEA:41792"/>
        <dbReference type="Rhea" id="RHEA-COMP:9623"/>
        <dbReference type="Rhea" id="RHEA-COMP:9685"/>
        <dbReference type="ChEBI" id="CHEBI:57287"/>
        <dbReference type="ChEBI" id="CHEBI:57384"/>
        <dbReference type="ChEBI" id="CHEBI:64479"/>
        <dbReference type="ChEBI" id="CHEBI:78449"/>
        <dbReference type="EC" id="2.3.1.39"/>
    </reaction>
</comment>